<dbReference type="PANTHER" id="PTHR11733:SF241">
    <property type="entry name" value="GH26575P-RELATED"/>
    <property type="match status" value="1"/>
</dbReference>
<evidence type="ECO:0000256" key="1">
    <source>
        <dbReference type="ARBA" id="ARBA00001947"/>
    </source>
</evidence>
<evidence type="ECO:0000259" key="9">
    <source>
        <dbReference type="Pfam" id="PF05649"/>
    </source>
</evidence>
<keyword evidence="4" id="KW-0378">Hydrolase</keyword>
<dbReference type="PANTHER" id="PTHR11733">
    <property type="entry name" value="ZINC METALLOPROTEASE FAMILY M13 NEPRILYSIN-RELATED"/>
    <property type="match status" value="1"/>
</dbReference>
<dbReference type="GO" id="GO:0046872">
    <property type="term" value="F:metal ion binding"/>
    <property type="evidence" value="ECO:0007669"/>
    <property type="project" value="UniProtKB-KW"/>
</dbReference>
<sequence length="617" mass="71014">MDHVATRAVGIKPILKIVDKVHSAFSRYDVRFTGTTDSNPEPMVNASHYVDLLDSDIIGDIAAAMSRHQLWGFAKFAPQQSLFDSSRMSIGVVPYIGNGLLRKDLYSDDETIYQYKRIIAEFLKQAYDAQWRAYDYKDLAEQILDMERRILHISPPPEAWKRVHMTLEGFTELGPELGIAKAISNRLDKDRKQHAPVAKIEVMFPEYWIKLRDVIRKTSKGAMRAYLIWQTFLQTQHLLDHDTANNYRSLIRKIGGTMEALGMSIFRNVKEQYIKLFNETPWMDSKSRERAIKKAENMRAMIGYSKVSPDLMSWVDIEKFYAGAKVHATLGSFIGTHANDYLEMEAWYTRGAWAKELYQAPNTAEWFMNAFDVDTYYSNQLNSMIIPAAAMMWPLMEPGLPSYINYGGLGALMAQKMAHAFDAQGRMFSSNGSLESWMTPGDVAEFDYRQRCFEAKYNRLDVMGNDGEVYRLDGEQVGDEVIADTYGHEMAYNAWKAQLENGEEQMLPGFDRFTDEQMFWVFRTWPYCSKRRDQLLPQQISTSINPPSGTESWAPLRDSKGWREAFGCKVKKQETPCQIWSKDDKYDKIGHDVVTGSGKRSKYEEDGKEEDDEDIEN</sequence>
<feature type="domain" description="Peptidase M13 N-terminal" evidence="9">
    <location>
        <begin position="1"/>
        <end position="257"/>
    </location>
</feature>
<name>A0A9P5HB57_9HYPO</name>
<protein>
    <submittedName>
        <fullName evidence="10">Uncharacterized protein</fullName>
    </submittedName>
</protein>
<feature type="domain" description="Peptidase M13 C-terminal" evidence="8">
    <location>
        <begin position="375"/>
        <end position="571"/>
    </location>
</feature>
<feature type="region of interest" description="Disordered" evidence="7">
    <location>
        <begin position="589"/>
        <end position="617"/>
    </location>
</feature>
<reference evidence="10" key="1">
    <citation type="submission" date="2020-03" db="EMBL/GenBank/DDBJ databases">
        <title>Draft Genome Sequence of Cylindrodendrum hubeiense.</title>
        <authorList>
            <person name="Buettner E."/>
            <person name="Kellner H."/>
        </authorList>
    </citation>
    <scope>NUCLEOTIDE SEQUENCE</scope>
    <source>
        <strain evidence="10">IHI 201604</strain>
    </source>
</reference>
<dbReference type="Proteomes" id="UP000722485">
    <property type="component" value="Unassembled WGS sequence"/>
</dbReference>
<dbReference type="PRINTS" id="PR00786">
    <property type="entry name" value="NEPRILYSIN"/>
</dbReference>
<dbReference type="GO" id="GO:0016485">
    <property type="term" value="P:protein processing"/>
    <property type="evidence" value="ECO:0007669"/>
    <property type="project" value="TreeGrafter"/>
</dbReference>
<dbReference type="EMBL" id="JAANBB010000085">
    <property type="protein sequence ID" value="KAF7551054.1"/>
    <property type="molecule type" value="Genomic_DNA"/>
</dbReference>
<evidence type="ECO:0000256" key="5">
    <source>
        <dbReference type="ARBA" id="ARBA00022833"/>
    </source>
</evidence>
<evidence type="ECO:0000256" key="7">
    <source>
        <dbReference type="SAM" id="MobiDB-lite"/>
    </source>
</evidence>
<dbReference type="AlphaFoldDB" id="A0A9P5HB57"/>
<keyword evidence="3" id="KW-0479">Metal-binding</keyword>
<comment type="caution">
    <text evidence="10">The sequence shown here is derived from an EMBL/GenBank/DDBJ whole genome shotgun (WGS) entry which is preliminary data.</text>
</comment>
<dbReference type="InterPro" id="IPR008753">
    <property type="entry name" value="Peptidase_M13_N"/>
</dbReference>
<dbReference type="GO" id="GO:0005886">
    <property type="term" value="C:plasma membrane"/>
    <property type="evidence" value="ECO:0007669"/>
    <property type="project" value="TreeGrafter"/>
</dbReference>
<evidence type="ECO:0000313" key="11">
    <source>
        <dbReference type="Proteomes" id="UP000722485"/>
    </source>
</evidence>
<evidence type="ECO:0000259" key="8">
    <source>
        <dbReference type="Pfam" id="PF01431"/>
    </source>
</evidence>
<dbReference type="OrthoDB" id="6475849at2759"/>
<dbReference type="CDD" id="cd08662">
    <property type="entry name" value="M13"/>
    <property type="match status" value="1"/>
</dbReference>
<dbReference type="InterPro" id="IPR024079">
    <property type="entry name" value="MetalloPept_cat_dom_sf"/>
</dbReference>
<accession>A0A9P5HB57</accession>
<keyword evidence="2" id="KW-0645">Protease</keyword>
<evidence type="ECO:0000256" key="2">
    <source>
        <dbReference type="ARBA" id="ARBA00022670"/>
    </source>
</evidence>
<organism evidence="10 11">
    <name type="scientific">Cylindrodendrum hubeiense</name>
    <dbReference type="NCBI Taxonomy" id="595255"/>
    <lineage>
        <taxon>Eukaryota</taxon>
        <taxon>Fungi</taxon>
        <taxon>Dikarya</taxon>
        <taxon>Ascomycota</taxon>
        <taxon>Pezizomycotina</taxon>
        <taxon>Sordariomycetes</taxon>
        <taxon>Hypocreomycetidae</taxon>
        <taxon>Hypocreales</taxon>
        <taxon>Nectriaceae</taxon>
        <taxon>Cylindrodendrum</taxon>
    </lineage>
</organism>
<feature type="domain" description="Peptidase M13 N-terminal" evidence="9">
    <location>
        <begin position="264"/>
        <end position="304"/>
    </location>
</feature>
<evidence type="ECO:0000313" key="10">
    <source>
        <dbReference type="EMBL" id="KAF7551054.1"/>
    </source>
</evidence>
<dbReference type="InterPro" id="IPR018497">
    <property type="entry name" value="Peptidase_M13_C"/>
</dbReference>
<dbReference type="Pfam" id="PF05649">
    <property type="entry name" value="Peptidase_M13_N"/>
    <property type="match status" value="2"/>
</dbReference>
<dbReference type="Gene3D" id="3.40.390.10">
    <property type="entry name" value="Collagenase (Catalytic Domain)"/>
    <property type="match status" value="1"/>
</dbReference>
<proteinExistence type="predicted"/>
<comment type="cofactor">
    <cofactor evidence="1">
        <name>Zn(2+)</name>
        <dbReference type="ChEBI" id="CHEBI:29105"/>
    </cofactor>
</comment>
<dbReference type="InterPro" id="IPR000718">
    <property type="entry name" value="Peptidase_M13"/>
</dbReference>
<keyword evidence="11" id="KW-1185">Reference proteome</keyword>
<evidence type="ECO:0000256" key="4">
    <source>
        <dbReference type="ARBA" id="ARBA00022801"/>
    </source>
</evidence>
<gene>
    <name evidence="10" type="ORF">G7Z17_g5286</name>
</gene>
<evidence type="ECO:0000256" key="6">
    <source>
        <dbReference type="ARBA" id="ARBA00023049"/>
    </source>
</evidence>
<dbReference type="SUPFAM" id="SSF55486">
    <property type="entry name" value="Metalloproteases ('zincins'), catalytic domain"/>
    <property type="match status" value="1"/>
</dbReference>
<dbReference type="GO" id="GO:0004222">
    <property type="term" value="F:metalloendopeptidase activity"/>
    <property type="evidence" value="ECO:0007669"/>
    <property type="project" value="InterPro"/>
</dbReference>
<feature type="compositionally biased region" description="Acidic residues" evidence="7">
    <location>
        <begin position="606"/>
        <end position="617"/>
    </location>
</feature>
<evidence type="ECO:0000256" key="3">
    <source>
        <dbReference type="ARBA" id="ARBA00022723"/>
    </source>
</evidence>
<dbReference type="PROSITE" id="PS51885">
    <property type="entry name" value="NEPRILYSIN"/>
    <property type="match status" value="1"/>
</dbReference>
<dbReference type="Pfam" id="PF01431">
    <property type="entry name" value="Peptidase_M13"/>
    <property type="match status" value="1"/>
</dbReference>
<keyword evidence="5" id="KW-0862">Zinc</keyword>
<keyword evidence="6" id="KW-0482">Metalloprotease</keyword>